<evidence type="ECO:0000313" key="3">
    <source>
        <dbReference type="Proteomes" id="UP000199101"/>
    </source>
</evidence>
<gene>
    <name evidence="2" type="ORF">GA0061103_2697</name>
</gene>
<dbReference type="OrthoDB" id="5377981at2"/>
<dbReference type="InterPro" id="IPR012338">
    <property type="entry name" value="Beta-lactam/transpept-like"/>
</dbReference>
<dbReference type="Pfam" id="PF00144">
    <property type="entry name" value="Beta-lactamase"/>
    <property type="match status" value="1"/>
</dbReference>
<dbReference type="InterPro" id="IPR050491">
    <property type="entry name" value="AmpC-like"/>
</dbReference>
<keyword evidence="3" id="KW-1185">Reference proteome</keyword>
<accession>A0A1C3UV86</accession>
<protein>
    <submittedName>
        <fullName evidence="2">CubicO group peptidase, beta-lactamase class C family</fullName>
    </submittedName>
</protein>
<dbReference type="STRING" id="410764.GA0061103_2697"/>
<evidence type="ECO:0000259" key="1">
    <source>
        <dbReference type="Pfam" id="PF00144"/>
    </source>
</evidence>
<feature type="domain" description="Beta-lactamase-related" evidence="1">
    <location>
        <begin position="14"/>
        <end position="339"/>
    </location>
</feature>
<sequence length="369" mass="40753">MARFDSKIDTVFADIDTQNEPGAALLVVDHGEIVCSRCYGLADLDTGRAITTDTSFYLASLSKQFTGMAIMLLAEQGKLALDDRLHTYFPEFPSWGAEITLRHLLHHTSGLPHYTQLFSSSEEVSQFTRDVTGLTNQAVFERTMDLPGLDFATGTQYAYGGIGYTLLAMIAGLVCGQSFGDFLKAKVFDPIGMKHTVVYDEARPARHKLAHGYWKEQDRFERLDYPMLTAGDGGLFSTIDDLFLWDQALNTERLVSKSMLEQAFTSGSTNDGAPVGYGFGWITDVFPYLSGTERKQLDVLGGTDLRHVAHGGSWPTYYNYIIRLLDSQRTIVVLTNRGPIAPAKAPIGHTGFDGPRVRAHRVAEIAFGN</sequence>
<dbReference type="PANTHER" id="PTHR46825:SF9">
    <property type="entry name" value="BETA-LACTAMASE-RELATED DOMAIN-CONTAINING PROTEIN"/>
    <property type="match status" value="1"/>
</dbReference>
<organism evidence="2 3">
    <name type="scientific">Rhizobium multihospitium</name>
    <dbReference type="NCBI Taxonomy" id="410764"/>
    <lineage>
        <taxon>Bacteria</taxon>
        <taxon>Pseudomonadati</taxon>
        <taxon>Pseudomonadota</taxon>
        <taxon>Alphaproteobacteria</taxon>
        <taxon>Hyphomicrobiales</taxon>
        <taxon>Rhizobiaceae</taxon>
        <taxon>Rhizobium/Agrobacterium group</taxon>
        <taxon>Rhizobium</taxon>
    </lineage>
</organism>
<dbReference type="AlphaFoldDB" id="A0A1C3UV86"/>
<dbReference type="InterPro" id="IPR001466">
    <property type="entry name" value="Beta-lactam-related"/>
</dbReference>
<dbReference type="RefSeq" id="WP_092709473.1">
    <property type="nucleotide sequence ID" value="NZ_FMAG01000002.1"/>
</dbReference>
<proteinExistence type="predicted"/>
<name>A0A1C3UV86_9HYPH</name>
<dbReference type="SUPFAM" id="SSF56601">
    <property type="entry name" value="beta-lactamase/transpeptidase-like"/>
    <property type="match status" value="1"/>
</dbReference>
<reference evidence="3" key="1">
    <citation type="submission" date="2016-08" db="EMBL/GenBank/DDBJ databases">
        <authorList>
            <person name="Varghese N."/>
            <person name="Submissions Spin"/>
        </authorList>
    </citation>
    <scope>NUCLEOTIDE SEQUENCE [LARGE SCALE GENOMIC DNA]</scope>
    <source>
        <strain evidence="3">HAMBI 2975</strain>
    </source>
</reference>
<dbReference type="Gene3D" id="3.40.710.10">
    <property type="entry name" value="DD-peptidase/beta-lactamase superfamily"/>
    <property type="match status" value="1"/>
</dbReference>
<evidence type="ECO:0000313" key="2">
    <source>
        <dbReference type="EMBL" id="SCB19359.1"/>
    </source>
</evidence>
<dbReference type="EMBL" id="FMAG01000002">
    <property type="protein sequence ID" value="SCB19359.1"/>
    <property type="molecule type" value="Genomic_DNA"/>
</dbReference>
<dbReference type="PANTHER" id="PTHR46825">
    <property type="entry name" value="D-ALANYL-D-ALANINE-CARBOXYPEPTIDASE/ENDOPEPTIDASE AMPH"/>
    <property type="match status" value="1"/>
</dbReference>
<dbReference type="Proteomes" id="UP000199101">
    <property type="component" value="Unassembled WGS sequence"/>
</dbReference>